<keyword evidence="3 4" id="KW-0067">ATP-binding</keyword>
<dbReference type="EMBL" id="BPVZ01000160">
    <property type="protein sequence ID" value="GKV42639.1"/>
    <property type="molecule type" value="Genomic_DNA"/>
</dbReference>
<keyword evidence="7" id="KW-1185">Reference proteome</keyword>
<dbReference type="InterPro" id="IPR014001">
    <property type="entry name" value="Helicase_ATP-bd"/>
</dbReference>
<evidence type="ECO:0000313" key="6">
    <source>
        <dbReference type="EMBL" id="GKV42639.1"/>
    </source>
</evidence>
<dbReference type="GO" id="GO:0005524">
    <property type="term" value="F:ATP binding"/>
    <property type="evidence" value="ECO:0007669"/>
    <property type="project" value="UniProtKB-UniRule"/>
</dbReference>
<comment type="domain">
    <text evidence="4">The Q motif is unique to and characteristic of the DEAD box family of RNA helicases and controls ATP binding and hydrolysis.</text>
</comment>
<comment type="function">
    <text evidence="4">RNA helicase.</text>
</comment>
<comment type="catalytic activity">
    <reaction evidence="4">
        <text>ATP + H2O = ADP + phosphate + H(+)</text>
        <dbReference type="Rhea" id="RHEA:13065"/>
        <dbReference type="ChEBI" id="CHEBI:15377"/>
        <dbReference type="ChEBI" id="CHEBI:15378"/>
        <dbReference type="ChEBI" id="CHEBI:30616"/>
        <dbReference type="ChEBI" id="CHEBI:43474"/>
        <dbReference type="ChEBI" id="CHEBI:456216"/>
        <dbReference type="EC" id="3.6.4.13"/>
    </reaction>
</comment>
<evidence type="ECO:0000313" key="7">
    <source>
        <dbReference type="Proteomes" id="UP001054252"/>
    </source>
</evidence>
<dbReference type="PANTHER" id="PTHR24031">
    <property type="entry name" value="RNA HELICASE"/>
    <property type="match status" value="1"/>
</dbReference>
<dbReference type="AlphaFoldDB" id="A0AAV5M0P8"/>
<dbReference type="InterPro" id="IPR011545">
    <property type="entry name" value="DEAD/DEAH_box_helicase_dom"/>
</dbReference>
<comment type="caution">
    <text evidence="6">The sequence shown here is derived from an EMBL/GenBank/DDBJ whole genome shotgun (WGS) entry which is preliminary data.</text>
</comment>
<dbReference type="PROSITE" id="PS51192">
    <property type="entry name" value="HELICASE_ATP_BIND_1"/>
    <property type="match status" value="1"/>
</dbReference>
<dbReference type="GO" id="GO:0003723">
    <property type="term" value="F:RNA binding"/>
    <property type="evidence" value="ECO:0007669"/>
    <property type="project" value="UniProtKB-UniRule"/>
</dbReference>
<keyword evidence="2 4" id="KW-0378">Hydrolase</keyword>
<dbReference type="EC" id="3.6.4.13" evidence="4"/>
<evidence type="ECO:0000256" key="3">
    <source>
        <dbReference type="ARBA" id="ARBA00022840"/>
    </source>
</evidence>
<feature type="domain" description="Helicase ATP-binding" evidence="5">
    <location>
        <begin position="44"/>
        <end position="140"/>
    </location>
</feature>
<dbReference type="InterPro" id="IPR027417">
    <property type="entry name" value="P-loop_NTPase"/>
</dbReference>
<comment type="similarity">
    <text evidence="4">Belongs to the DEAD box helicase family.</text>
</comment>
<keyword evidence="4" id="KW-0694">RNA-binding</keyword>
<protein>
    <recommendedName>
        <fullName evidence="4">ATP-dependent RNA helicase</fullName>
        <ecNumber evidence="4">3.6.4.13</ecNumber>
    </recommendedName>
</protein>
<name>A0AAV5M0P8_9ROSI</name>
<accession>A0AAV5M0P8</accession>
<dbReference type="Proteomes" id="UP001054252">
    <property type="component" value="Unassembled WGS sequence"/>
</dbReference>
<gene>
    <name evidence="6" type="ORF">SLEP1_g50021</name>
</gene>
<dbReference type="GO" id="GO:0003724">
    <property type="term" value="F:RNA helicase activity"/>
    <property type="evidence" value="ECO:0007669"/>
    <property type="project" value="UniProtKB-EC"/>
</dbReference>
<organism evidence="6 7">
    <name type="scientific">Rubroshorea leprosula</name>
    <dbReference type="NCBI Taxonomy" id="152421"/>
    <lineage>
        <taxon>Eukaryota</taxon>
        <taxon>Viridiplantae</taxon>
        <taxon>Streptophyta</taxon>
        <taxon>Embryophyta</taxon>
        <taxon>Tracheophyta</taxon>
        <taxon>Spermatophyta</taxon>
        <taxon>Magnoliopsida</taxon>
        <taxon>eudicotyledons</taxon>
        <taxon>Gunneridae</taxon>
        <taxon>Pentapetalae</taxon>
        <taxon>rosids</taxon>
        <taxon>malvids</taxon>
        <taxon>Malvales</taxon>
        <taxon>Dipterocarpaceae</taxon>
        <taxon>Rubroshorea</taxon>
    </lineage>
</organism>
<sequence>MRKPNSRSVRKHNRKLGAEEIELLNQWIDCKTPDSGSNPFIASLPHALWGRDILGTAKTGSGKTLAFVIPVMEKLYKERWGLEDGVGSIIISPARELAGQLFDVLRTAGKHYNFSAGLLIGGRKSVHTEKERVNELNILL</sequence>
<proteinExistence type="inferred from homology"/>
<dbReference type="GO" id="GO:0016787">
    <property type="term" value="F:hydrolase activity"/>
    <property type="evidence" value="ECO:0007669"/>
    <property type="project" value="UniProtKB-KW"/>
</dbReference>
<dbReference type="Gene3D" id="3.40.50.300">
    <property type="entry name" value="P-loop containing nucleotide triphosphate hydrolases"/>
    <property type="match status" value="1"/>
</dbReference>
<dbReference type="SUPFAM" id="SSF52540">
    <property type="entry name" value="P-loop containing nucleoside triphosphate hydrolases"/>
    <property type="match status" value="1"/>
</dbReference>
<evidence type="ECO:0000256" key="1">
    <source>
        <dbReference type="ARBA" id="ARBA00022741"/>
    </source>
</evidence>
<dbReference type="Pfam" id="PF00270">
    <property type="entry name" value="DEAD"/>
    <property type="match status" value="1"/>
</dbReference>
<keyword evidence="4" id="KW-0347">Helicase</keyword>
<keyword evidence="1 4" id="KW-0547">Nucleotide-binding</keyword>
<evidence type="ECO:0000256" key="2">
    <source>
        <dbReference type="ARBA" id="ARBA00022801"/>
    </source>
</evidence>
<evidence type="ECO:0000256" key="4">
    <source>
        <dbReference type="RuleBase" id="RU365068"/>
    </source>
</evidence>
<evidence type="ECO:0000259" key="5">
    <source>
        <dbReference type="PROSITE" id="PS51192"/>
    </source>
</evidence>
<reference evidence="6 7" key="1">
    <citation type="journal article" date="2021" name="Commun. Biol.">
        <title>The genome of Shorea leprosula (Dipterocarpaceae) highlights the ecological relevance of drought in aseasonal tropical rainforests.</title>
        <authorList>
            <person name="Ng K.K.S."/>
            <person name="Kobayashi M.J."/>
            <person name="Fawcett J.A."/>
            <person name="Hatakeyama M."/>
            <person name="Paape T."/>
            <person name="Ng C.H."/>
            <person name="Ang C.C."/>
            <person name="Tnah L.H."/>
            <person name="Lee C.T."/>
            <person name="Nishiyama T."/>
            <person name="Sese J."/>
            <person name="O'Brien M.J."/>
            <person name="Copetti D."/>
            <person name="Mohd Noor M.I."/>
            <person name="Ong R.C."/>
            <person name="Putra M."/>
            <person name="Sireger I.Z."/>
            <person name="Indrioko S."/>
            <person name="Kosugi Y."/>
            <person name="Izuno A."/>
            <person name="Isagi Y."/>
            <person name="Lee S.L."/>
            <person name="Shimizu K.K."/>
        </authorList>
    </citation>
    <scope>NUCLEOTIDE SEQUENCE [LARGE SCALE GENOMIC DNA]</scope>
    <source>
        <strain evidence="6">214</strain>
    </source>
</reference>